<feature type="chain" id="PRO_5030813266" description="BLUF domain-containing protein" evidence="1">
    <location>
        <begin position="22"/>
        <end position="187"/>
    </location>
</feature>
<dbReference type="SMART" id="SM01034">
    <property type="entry name" value="BLUF"/>
    <property type="match status" value="1"/>
</dbReference>
<dbReference type="Gene3D" id="3.30.70.100">
    <property type="match status" value="1"/>
</dbReference>
<evidence type="ECO:0000256" key="1">
    <source>
        <dbReference type="SAM" id="SignalP"/>
    </source>
</evidence>
<evidence type="ECO:0000259" key="2">
    <source>
        <dbReference type="PROSITE" id="PS50925"/>
    </source>
</evidence>
<sequence length="187" mass="20823">MTDVLLLLSCLAMLSAGNSLQCSFATANIIRRYILPANYLIYVSQARPALTQVDLDSILATSRAYNAEKDVTGMLLFVEGRDGNRGSFMQLLEGGADELEALRKRIFADPRHHTKLVLETGVKPQRDFADWSMAFRSVFARDLTAHPGFADIGTEDFQRRCEAGEVHQSLTFIRDFWSSDAEAGATR</sequence>
<dbReference type="Pfam" id="PF04940">
    <property type="entry name" value="BLUF"/>
    <property type="match status" value="1"/>
</dbReference>
<dbReference type="InterPro" id="IPR007024">
    <property type="entry name" value="BLUF_domain"/>
</dbReference>
<accession>A0A7W6MP67</accession>
<dbReference type="EMBL" id="JACIEM010000002">
    <property type="protein sequence ID" value="MBB4002630.1"/>
    <property type="molecule type" value="Genomic_DNA"/>
</dbReference>
<protein>
    <recommendedName>
        <fullName evidence="2">BLUF domain-containing protein</fullName>
    </recommendedName>
</protein>
<dbReference type="InterPro" id="IPR036046">
    <property type="entry name" value="Acylphosphatase-like_dom_sf"/>
</dbReference>
<organism evidence="3 4">
    <name type="scientific">Aurantimonas endophytica</name>
    <dbReference type="NCBI Taxonomy" id="1522175"/>
    <lineage>
        <taxon>Bacteria</taxon>
        <taxon>Pseudomonadati</taxon>
        <taxon>Pseudomonadota</taxon>
        <taxon>Alphaproteobacteria</taxon>
        <taxon>Hyphomicrobiales</taxon>
        <taxon>Aurantimonadaceae</taxon>
        <taxon>Aurantimonas</taxon>
    </lineage>
</organism>
<dbReference type="GO" id="GO:0071949">
    <property type="term" value="F:FAD binding"/>
    <property type="evidence" value="ECO:0007669"/>
    <property type="project" value="InterPro"/>
</dbReference>
<dbReference type="SUPFAM" id="SSF54975">
    <property type="entry name" value="Acylphosphatase/BLUF domain-like"/>
    <property type="match status" value="1"/>
</dbReference>
<evidence type="ECO:0000313" key="4">
    <source>
        <dbReference type="Proteomes" id="UP000588647"/>
    </source>
</evidence>
<name>A0A7W6MP67_9HYPH</name>
<keyword evidence="4" id="KW-1185">Reference proteome</keyword>
<keyword evidence="1" id="KW-0732">Signal</keyword>
<comment type="caution">
    <text evidence="3">The sequence shown here is derived from an EMBL/GenBank/DDBJ whole genome shotgun (WGS) entry which is preliminary data.</text>
</comment>
<dbReference type="GO" id="GO:0009882">
    <property type="term" value="F:blue light photoreceptor activity"/>
    <property type="evidence" value="ECO:0007669"/>
    <property type="project" value="InterPro"/>
</dbReference>
<reference evidence="3 4" key="1">
    <citation type="submission" date="2020-08" db="EMBL/GenBank/DDBJ databases">
        <title>Genomic Encyclopedia of Type Strains, Phase IV (KMG-IV): sequencing the most valuable type-strain genomes for metagenomic binning, comparative biology and taxonomic classification.</title>
        <authorList>
            <person name="Goeker M."/>
        </authorList>
    </citation>
    <scope>NUCLEOTIDE SEQUENCE [LARGE SCALE GENOMIC DNA]</scope>
    <source>
        <strain evidence="3 4">DSM 103570</strain>
    </source>
</reference>
<dbReference type="PROSITE" id="PS50925">
    <property type="entry name" value="BLUF"/>
    <property type="match status" value="1"/>
</dbReference>
<dbReference type="Proteomes" id="UP000588647">
    <property type="component" value="Unassembled WGS sequence"/>
</dbReference>
<dbReference type="AlphaFoldDB" id="A0A7W6MP67"/>
<feature type="signal peptide" evidence="1">
    <location>
        <begin position="1"/>
        <end position="21"/>
    </location>
</feature>
<feature type="domain" description="BLUF" evidence="2">
    <location>
        <begin position="37"/>
        <end position="134"/>
    </location>
</feature>
<proteinExistence type="predicted"/>
<dbReference type="RefSeq" id="WP_183207194.1">
    <property type="nucleotide sequence ID" value="NZ_JAAAMM010000002.1"/>
</dbReference>
<gene>
    <name evidence="3" type="ORF">GGR03_001705</name>
</gene>
<evidence type="ECO:0000313" key="3">
    <source>
        <dbReference type="EMBL" id="MBB4002630.1"/>
    </source>
</evidence>